<keyword evidence="1" id="KW-0812">Transmembrane</keyword>
<keyword evidence="1" id="KW-0472">Membrane</keyword>
<dbReference type="EMBL" id="QJJK01000011">
    <property type="protein sequence ID" value="PXW54716.1"/>
    <property type="molecule type" value="Genomic_DNA"/>
</dbReference>
<dbReference type="AlphaFoldDB" id="A0A2V3TZ96"/>
<sequence length="200" mass="21238">MPSLRGNSREDASCLPDCRGRRWGAGAFARDTGGVTAIELAMVAPIFLALAFAIIQTALIFWAQQVLETNVDEGARLVLTGRSQSAGISDAARLTSLRDSICDGGPIVMVGVSECQANLHLDVRVLSSFNQADLNMPIRDGAVDVSGFGYQRSSANQIVLVRAALELPVFVAFGNPALANLANGNRLIMATAAFRTEPFE</sequence>
<dbReference type="Proteomes" id="UP000248021">
    <property type="component" value="Unassembled WGS sequence"/>
</dbReference>
<evidence type="ECO:0000256" key="1">
    <source>
        <dbReference type="SAM" id="Phobius"/>
    </source>
</evidence>
<protein>
    <submittedName>
        <fullName evidence="3">TadE-like protein</fullName>
    </submittedName>
</protein>
<dbReference type="Pfam" id="PF07811">
    <property type="entry name" value="TadE"/>
    <property type="match status" value="1"/>
</dbReference>
<proteinExistence type="predicted"/>
<evidence type="ECO:0000313" key="3">
    <source>
        <dbReference type="EMBL" id="PXW54716.1"/>
    </source>
</evidence>
<keyword evidence="4" id="KW-1185">Reference proteome</keyword>
<keyword evidence="1" id="KW-1133">Transmembrane helix</keyword>
<evidence type="ECO:0000259" key="2">
    <source>
        <dbReference type="Pfam" id="PF07811"/>
    </source>
</evidence>
<feature type="transmembrane region" description="Helical" evidence="1">
    <location>
        <begin position="40"/>
        <end position="63"/>
    </location>
</feature>
<name>A0A2V3TZ96_9HYPH</name>
<dbReference type="OrthoDB" id="7349713at2"/>
<gene>
    <name evidence="3" type="ORF">C7450_111249</name>
</gene>
<organism evidence="3 4">
    <name type="scientific">Chelatococcus asaccharovorans</name>
    <dbReference type="NCBI Taxonomy" id="28210"/>
    <lineage>
        <taxon>Bacteria</taxon>
        <taxon>Pseudomonadati</taxon>
        <taxon>Pseudomonadota</taxon>
        <taxon>Alphaproteobacteria</taxon>
        <taxon>Hyphomicrobiales</taxon>
        <taxon>Chelatococcaceae</taxon>
        <taxon>Chelatococcus</taxon>
    </lineage>
</organism>
<dbReference type="InterPro" id="IPR012495">
    <property type="entry name" value="TadE-like_dom"/>
</dbReference>
<accession>A0A2V3TZ96</accession>
<reference evidence="3 4" key="1">
    <citation type="submission" date="2018-05" db="EMBL/GenBank/DDBJ databases">
        <title>Genomic Encyclopedia of Type Strains, Phase IV (KMG-IV): sequencing the most valuable type-strain genomes for metagenomic binning, comparative biology and taxonomic classification.</title>
        <authorList>
            <person name="Goeker M."/>
        </authorList>
    </citation>
    <scope>NUCLEOTIDE SEQUENCE [LARGE SCALE GENOMIC DNA]</scope>
    <source>
        <strain evidence="3 4">DSM 6462</strain>
    </source>
</reference>
<comment type="caution">
    <text evidence="3">The sequence shown here is derived from an EMBL/GenBank/DDBJ whole genome shotgun (WGS) entry which is preliminary data.</text>
</comment>
<feature type="domain" description="TadE-like" evidence="2">
    <location>
        <begin position="34"/>
        <end position="76"/>
    </location>
</feature>
<evidence type="ECO:0000313" key="4">
    <source>
        <dbReference type="Proteomes" id="UP000248021"/>
    </source>
</evidence>